<gene>
    <name evidence="1" type="ORF">AMELA_G00289250</name>
</gene>
<proteinExistence type="predicted"/>
<dbReference type="Proteomes" id="UP000593565">
    <property type="component" value="Unassembled WGS sequence"/>
</dbReference>
<organism evidence="1 2">
    <name type="scientific">Ameiurus melas</name>
    <name type="common">Black bullhead</name>
    <name type="synonym">Silurus melas</name>
    <dbReference type="NCBI Taxonomy" id="219545"/>
    <lineage>
        <taxon>Eukaryota</taxon>
        <taxon>Metazoa</taxon>
        <taxon>Chordata</taxon>
        <taxon>Craniata</taxon>
        <taxon>Vertebrata</taxon>
        <taxon>Euteleostomi</taxon>
        <taxon>Actinopterygii</taxon>
        <taxon>Neopterygii</taxon>
        <taxon>Teleostei</taxon>
        <taxon>Ostariophysi</taxon>
        <taxon>Siluriformes</taxon>
        <taxon>Ictaluridae</taxon>
        <taxon>Ameiurus</taxon>
    </lineage>
</organism>
<evidence type="ECO:0000313" key="1">
    <source>
        <dbReference type="EMBL" id="KAF4070220.1"/>
    </source>
</evidence>
<evidence type="ECO:0008006" key="3">
    <source>
        <dbReference type="Google" id="ProtNLM"/>
    </source>
</evidence>
<dbReference type="GO" id="GO:0005737">
    <property type="term" value="C:cytoplasm"/>
    <property type="evidence" value="ECO:0007669"/>
    <property type="project" value="TreeGrafter"/>
</dbReference>
<dbReference type="Gene3D" id="1.10.150.50">
    <property type="entry name" value="Transcription Factor, Ets-1"/>
    <property type="match status" value="1"/>
</dbReference>
<dbReference type="PANTHER" id="PTHR16155">
    <property type="entry name" value="DED DOMAIN-CONTAINING PROTEIN"/>
    <property type="match status" value="1"/>
</dbReference>
<keyword evidence="2" id="KW-1185">Reference proteome</keyword>
<name>A0A7J5ZIC7_AMEME</name>
<reference evidence="1 2" key="1">
    <citation type="submission" date="2020-02" db="EMBL/GenBank/DDBJ databases">
        <title>A chromosome-scale genome assembly of the black bullhead catfish (Ameiurus melas).</title>
        <authorList>
            <person name="Wen M."/>
            <person name="Zham M."/>
            <person name="Cabau C."/>
            <person name="Klopp C."/>
            <person name="Donnadieu C."/>
            <person name="Roques C."/>
            <person name="Bouchez O."/>
            <person name="Lampietro C."/>
            <person name="Jouanno E."/>
            <person name="Herpin A."/>
            <person name="Louis A."/>
            <person name="Berthelot C."/>
            <person name="Parey E."/>
            <person name="Roest-Crollius H."/>
            <person name="Braasch I."/>
            <person name="Postlethwait J."/>
            <person name="Robinson-Rechavi M."/>
            <person name="Echchiki A."/>
            <person name="Begum T."/>
            <person name="Montfort J."/>
            <person name="Schartl M."/>
            <person name="Bobe J."/>
            <person name="Guiguen Y."/>
        </authorList>
    </citation>
    <scope>NUCLEOTIDE SEQUENCE [LARGE SCALE GENOMIC DNA]</scope>
    <source>
        <strain evidence="1">M_S1</strain>
        <tissue evidence="1">Blood</tissue>
    </source>
</reference>
<dbReference type="SUPFAM" id="SSF47769">
    <property type="entry name" value="SAM/Pointed domain"/>
    <property type="match status" value="1"/>
</dbReference>
<dbReference type="InterPro" id="IPR013761">
    <property type="entry name" value="SAM/pointed_sf"/>
</dbReference>
<evidence type="ECO:0000313" key="2">
    <source>
        <dbReference type="Proteomes" id="UP000593565"/>
    </source>
</evidence>
<comment type="caution">
    <text evidence="1">The sequence shown here is derived from an EMBL/GenBank/DDBJ whole genome shotgun (WGS) entry which is preliminary data.</text>
</comment>
<protein>
    <recommendedName>
        <fullName evidence="3">SAM domain-containing protein</fullName>
    </recommendedName>
</protein>
<dbReference type="PANTHER" id="PTHR16155:SF3">
    <property type="entry name" value="STERILE ALPHA MOTIF DOMAIN-CONTAINING PROTEIN 9-LIKE"/>
    <property type="match status" value="1"/>
</dbReference>
<dbReference type="EMBL" id="JAAGNN010000030">
    <property type="protein sequence ID" value="KAF4070220.1"/>
    <property type="molecule type" value="Genomic_DNA"/>
</dbReference>
<dbReference type="AlphaFoldDB" id="A0A7J5ZIC7"/>
<sequence>MISVWLASVGVKENLIKTLHEQEVDGQVLLKITEEFLKKETRMKAGPAHLIIESRNELVKKVQKQQNPQEEDQMKQDAVTITRKRNSKPRPFGKPGIDHTYVKHDVLPPETGVIDLITPCHEYKSFCTAVTLDRQRLQANLAYEVLKFASGCMNMRSNGTIHFAVMTAEMVPVLYKVKSLAFPLEKKTCTLMH</sequence>
<accession>A0A7J5ZIC7</accession>